<evidence type="ECO:0000313" key="3">
    <source>
        <dbReference type="Proteomes" id="UP000316621"/>
    </source>
</evidence>
<evidence type="ECO:0000313" key="2">
    <source>
        <dbReference type="EMBL" id="RZC47040.1"/>
    </source>
</evidence>
<reference evidence="2 3" key="1">
    <citation type="journal article" date="2018" name="Science">
        <title>The opium poppy genome and morphinan production.</title>
        <authorList>
            <person name="Guo L."/>
            <person name="Winzer T."/>
            <person name="Yang X."/>
            <person name="Li Y."/>
            <person name="Ning Z."/>
            <person name="He Z."/>
            <person name="Teodor R."/>
            <person name="Lu Y."/>
            <person name="Bowser T.A."/>
            <person name="Graham I.A."/>
            <person name="Ye K."/>
        </authorList>
    </citation>
    <scope>NUCLEOTIDE SEQUENCE [LARGE SCALE GENOMIC DNA]</scope>
    <source>
        <strain evidence="3">cv. HN1</strain>
        <tissue evidence="2">Leaves</tissue>
    </source>
</reference>
<dbReference type="AlphaFoldDB" id="A0A4Y7IH43"/>
<dbReference type="OrthoDB" id="683469at2759"/>
<sequence>MEWGSFTECREYLRDYGISKRFGMRKIMNNKVRQEYVCDDDDNCGWFVKCSSMSDNVTFRLKKGEFKHTCQPRGLETALANRKWVSHKILGYVRDNPDCKPKAIRRRVKRKYKVNISYWTAWHARWRCLEMILGSFEDSYAKVPELCEQIKKDNPGSIATFSRDSRTKQFTGLCVAYNASLEGYKDARPMIGLDAFHSNGGVIMSVTSLDGHGGLFPLAVYFTRLECKETWNAFLEIIAPSLRLHDKPLTFISDKQKGIEYGVQRQFGDVNHFHRLCFRHHYKNMKMKHPGPEIEKLAWKAAKSYNELIIIKQ</sequence>
<proteinExistence type="predicted"/>
<name>A0A4Y7IH43_PAPSO</name>
<accession>A0A4Y7IH43</accession>
<evidence type="ECO:0000259" key="1">
    <source>
        <dbReference type="Pfam" id="PF10551"/>
    </source>
</evidence>
<dbReference type="OMA" id="NHEYSID"/>
<dbReference type="Pfam" id="PF10551">
    <property type="entry name" value="MULE"/>
    <property type="match status" value="1"/>
</dbReference>
<protein>
    <recommendedName>
        <fullName evidence="1">MULE transposase domain-containing protein</fullName>
    </recommendedName>
</protein>
<dbReference type="PANTHER" id="PTHR31973">
    <property type="entry name" value="POLYPROTEIN, PUTATIVE-RELATED"/>
    <property type="match status" value="1"/>
</dbReference>
<dbReference type="Proteomes" id="UP000316621">
    <property type="component" value="Chromosome 1"/>
</dbReference>
<organism evidence="2 3">
    <name type="scientific">Papaver somniferum</name>
    <name type="common">Opium poppy</name>
    <dbReference type="NCBI Taxonomy" id="3469"/>
    <lineage>
        <taxon>Eukaryota</taxon>
        <taxon>Viridiplantae</taxon>
        <taxon>Streptophyta</taxon>
        <taxon>Embryophyta</taxon>
        <taxon>Tracheophyta</taxon>
        <taxon>Spermatophyta</taxon>
        <taxon>Magnoliopsida</taxon>
        <taxon>Ranunculales</taxon>
        <taxon>Papaveraceae</taxon>
        <taxon>Papaveroideae</taxon>
        <taxon>Papaver</taxon>
    </lineage>
</organism>
<dbReference type="PANTHER" id="PTHR31973:SF187">
    <property type="entry name" value="MUTATOR TRANSPOSASE MUDRA PROTEIN"/>
    <property type="match status" value="1"/>
</dbReference>
<dbReference type="Gramene" id="RZC47040">
    <property type="protein sequence ID" value="RZC47040"/>
    <property type="gene ID" value="C5167_040009"/>
</dbReference>
<keyword evidence="3" id="KW-1185">Reference proteome</keyword>
<dbReference type="EMBL" id="CM010715">
    <property type="protein sequence ID" value="RZC47040.1"/>
    <property type="molecule type" value="Genomic_DNA"/>
</dbReference>
<feature type="domain" description="MULE transposase" evidence="1">
    <location>
        <begin position="202"/>
        <end position="284"/>
    </location>
</feature>
<gene>
    <name evidence="2" type="ORF">C5167_040009</name>
</gene>
<dbReference type="InterPro" id="IPR018289">
    <property type="entry name" value="MULE_transposase_dom"/>
</dbReference>